<evidence type="ECO:0000256" key="1">
    <source>
        <dbReference type="SAM" id="MobiDB-lite"/>
    </source>
</evidence>
<protein>
    <submittedName>
        <fullName evidence="2">Uncharacterized protein</fullName>
    </submittedName>
</protein>
<feature type="compositionally biased region" description="Basic and acidic residues" evidence="1">
    <location>
        <begin position="36"/>
        <end position="46"/>
    </location>
</feature>
<reference evidence="2 3" key="1">
    <citation type="journal article" date="2012" name="ISME J.">
        <title>Nitrification expanded: discovery, physiology and genomics of a nitrite-oxidizing bacterium from the phylum Chloroflexi.</title>
        <authorList>
            <person name="Sorokin D.Y."/>
            <person name="Lucker S."/>
            <person name="Vejmelkova D."/>
            <person name="Kostrikina N.A."/>
            <person name="Kleerebezem R."/>
            <person name="Rijpstra W.I."/>
            <person name="Damste J.S."/>
            <person name="Le Paslier D."/>
            <person name="Muyzer G."/>
            <person name="Wagner M."/>
            <person name="van Loosdrecht M.C."/>
            <person name="Daims H."/>
        </authorList>
    </citation>
    <scope>NUCLEOTIDE SEQUENCE [LARGE SCALE GENOMIC DNA]</scope>
    <source>
        <strain evidence="3">none</strain>
    </source>
</reference>
<dbReference type="Proteomes" id="UP000004221">
    <property type="component" value="Unassembled WGS sequence"/>
</dbReference>
<evidence type="ECO:0000313" key="2">
    <source>
        <dbReference type="EMBL" id="CCF82641.1"/>
    </source>
</evidence>
<keyword evidence="3" id="KW-1185">Reference proteome</keyword>
<comment type="caution">
    <text evidence="2">The sequence shown here is derived from an EMBL/GenBank/DDBJ whole genome shotgun (WGS) entry which is preliminary data.</text>
</comment>
<dbReference type="AlphaFoldDB" id="I4ED79"/>
<name>I4ED79_9BACT</name>
<proteinExistence type="predicted"/>
<organism evidence="2 3">
    <name type="scientific">Nitrolancea hollandica Lb</name>
    <dbReference type="NCBI Taxonomy" id="1129897"/>
    <lineage>
        <taxon>Bacteria</taxon>
        <taxon>Pseudomonadati</taxon>
        <taxon>Thermomicrobiota</taxon>
        <taxon>Thermomicrobia</taxon>
        <taxon>Sphaerobacterales</taxon>
        <taxon>Sphaerobacterineae</taxon>
        <taxon>Sphaerobacteraceae</taxon>
        <taxon>Nitrolancea</taxon>
    </lineage>
</organism>
<sequence length="105" mass="11465">MDGRERSRAAELRPDAERGSDPPDRGCRGPAPGDDAVAREEGDPDRVGLAIRFSLHLAAPTPNPSPNPRGGEQTFDRTPLSQSWGRGQGWGPLARLRMMGDERMF</sequence>
<dbReference type="EMBL" id="CAGS01000046">
    <property type="protein sequence ID" value="CCF82641.1"/>
    <property type="molecule type" value="Genomic_DNA"/>
</dbReference>
<feature type="region of interest" description="Disordered" evidence="1">
    <location>
        <begin position="1"/>
        <end position="93"/>
    </location>
</feature>
<gene>
    <name evidence="2" type="ORF">NITHO_140023</name>
</gene>
<accession>I4ED79</accession>
<feature type="compositionally biased region" description="Basic and acidic residues" evidence="1">
    <location>
        <begin position="1"/>
        <end position="27"/>
    </location>
</feature>
<evidence type="ECO:0000313" key="3">
    <source>
        <dbReference type="Proteomes" id="UP000004221"/>
    </source>
</evidence>